<dbReference type="InterPro" id="IPR028082">
    <property type="entry name" value="Peripla_BP_I"/>
</dbReference>
<evidence type="ECO:0000313" key="1">
    <source>
        <dbReference type="EMBL" id="MDV6228167.1"/>
    </source>
</evidence>
<dbReference type="Gene3D" id="3.40.50.2300">
    <property type="match status" value="1"/>
</dbReference>
<evidence type="ECO:0000313" key="2">
    <source>
        <dbReference type="Proteomes" id="UP001185659"/>
    </source>
</evidence>
<keyword evidence="2" id="KW-1185">Reference proteome</keyword>
<protein>
    <recommendedName>
        <fullName evidence="3">Leucine-binding protein domain-containing protein</fullName>
    </recommendedName>
</protein>
<proteinExistence type="predicted"/>
<dbReference type="SUPFAM" id="SSF53822">
    <property type="entry name" value="Periplasmic binding protein-like I"/>
    <property type="match status" value="1"/>
</dbReference>
<dbReference type="RefSeq" id="WP_317562146.1">
    <property type="nucleotide sequence ID" value="NZ_JAWLIP010000008.1"/>
</dbReference>
<evidence type="ECO:0008006" key="3">
    <source>
        <dbReference type="Google" id="ProtNLM"/>
    </source>
</evidence>
<dbReference type="EMBL" id="JAWLIP010000008">
    <property type="protein sequence ID" value="MDV6228167.1"/>
    <property type="molecule type" value="Genomic_DNA"/>
</dbReference>
<comment type="caution">
    <text evidence="1">The sequence shown here is derived from an EMBL/GenBank/DDBJ whole genome shotgun (WGS) entry which is preliminary data.</text>
</comment>
<name>A0ABU4APJ8_9HYPH</name>
<reference evidence="1 2" key="1">
    <citation type="submission" date="2023-10" db="EMBL/GenBank/DDBJ databases">
        <authorList>
            <person name="Venkata Ramana C."/>
            <person name="Sasikala C."/>
            <person name="Dhurka M."/>
        </authorList>
    </citation>
    <scope>NUCLEOTIDE SEQUENCE [LARGE SCALE GENOMIC DNA]</scope>
    <source>
        <strain evidence="1 2">KCTC 32151</strain>
    </source>
</reference>
<accession>A0ABU4APJ8</accession>
<organism evidence="1 2">
    <name type="scientific">Nitratireductor aquimarinus</name>
    <dbReference type="NCBI Taxonomy" id="889300"/>
    <lineage>
        <taxon>Bacteria</taxon>
        <taxon>Pseudomonadati</taxon>
        <taxon>Pseudomonadota</taxon>
        <taxon>Alphaproteobacteria</taxon>
        <taxon>Hyphomicrobiales</taxon>
        <taxon>Phyllobacteriaceae</taxon>
        <taxon>Nitratireductor</taxon>
    </lineage>
</organism>
<sequence>MRACVPVSDNSTSELASRAAQLQGAQAIVLAPGLRSPAATLAGLRATGALPASALILATPDFPPGPAGAGVLMCRVDQLAVGEITERFRTEFGRAMSRDAAYGFDAAALAIGIARARGAAGLTSGTLTSRSGFRGVLGSFRFSSSGAVERNCSIYRVEGNAFKMHDPAPSGF</sequence>
<gene>
    <name evidence="1" type="ORF">R2G56_17865</name>
</gene>
<dbReference type="Proteomes" id="UP001185659">
    <property type="component" value="Unassembled WGS sequence"/>
</dbReference>